<reference evidence="4" key="2">
    <citation type="journal article" date="2017" name="Plant J.">
        <title>Araport11: a complete reannotation of the Arabidopsis thaliana reference genome.</title>
        <authorList>
            <person name="Cheng C.Y."/>
            <person name="Krishnakumar V."/>
            <person name="Chan A.P."/>
            <person name="Thibaud-Nissen F."/>
            <person name="Schobel S."/>
            <person name="Town C.D."/>
        </authorList>
    </citation>
    <scope>GENOME REANNOTATION</scope>
    <source>
        <strain evidence="4">cv. Columbia</strain>
    </source>
</reference>
<evidence type="ECO:0000313" key="3">
    <source>
        <dbReference type="EMBL" id="AEC05827.1"/>
    </source>
</evidence>
<feature type="chain" id="PRO_5002787875" evidence="1">
    <location>
        <begin position="26"/>
        <end position="146"/>
    </location>
</feature>
<dbReference type="PaxDb" id="3702-AT2G04378.2"/>
<evidence type="ECO:0000256" key="1">
    <source>
        <dbReference type="SAM" id="SignalP"/>
    </source>
</evidence>
<dbReference type="TAIR" id="AT2G04378"/>
<dbReference type="RefSeq" id="NP_001118266.1">
    <property type="nucleotide sequence ID" value="NM_001124794.2"/>
</dbReference>
<dbReference type="Proteomes" id="UP000006548">
    <property type="component" value="Chromosome 2"/>
</dbReference>
<dbReference type="HOGENOM" id="CLU_1808853_0_0_1"/>
<dbReference type="Araport" id="AT2G04378"/>
<gene>
    <name evidence="2 3" type="ordered locus">At2g04378</name>
</gene>
<dbReference type="PhylomeDB" id="B3H498"/>
<protein>
    <submittedName>
        <fullName evidence="3">Beta-galactosidase related protein</fullName>
    </submittedName>
</protein>
<dbReference type="AlphaFoldDB" id="B3H498"/>
<dbReference type="ExpressionAtlas" id="B3H498">
    <property type="expression patterns" value="baseline and differential"/>
</dbReference>
<dbReference type="GeneID" id="6241027"/>
<reference evidence="3 4" key="1">
    <citation type="journal article" date="1999" name="Nature">
        <title>Sequence and analysis of chromosome 2 of the plant Arabidopsis thaliana.</title>
        <authorList>
            <person name="Lin X."/>
            <person name="Kaul S."/>
            <person name="Rounsley S."/>
            <person name="Shea T.P."/>
            <person name="Benito M.I."/>
            <person name="Town C.D."/>
            <person name="Fujii C.Y."/>
            <person name="Mason T."/>
            <person name="Bowman C.L."/>
            <person name="Barnstead M."/>
            <person name="Feldblyum T.V."/>
            <person name="Buell C.R."/>
            <person name="Ketchum K.A."/>
            <person name="Lee J."/>
            <person name="Ronning C.M."/>
            <person name="Koo H.L."/>
            <person name="Moffat K.S."/>
            <person name="Cronin L.A."/>
            <person name="Shen M."/>
            <person name="Pai G."/>
            <person name="Van Aken S."/>
            <person name="Umayam L."/>
            <person name="Tallon L.J."/>
            <person name="Gill J.E."/>
            <person name="Adams M.D."/>
            <person name="Carrera A.J."/>
            <person name="Creasy T.H."/>
            <person name="Goodman H.M."/>
            <person name="Somerville C.R."/>
            <person name="Copenhaver G.P."/>
            <person name="Preuss D."/>
            <person name="Nierman W.C."/>
            <person name="White O."/>
            <person name="Eisen J.A."/>
            <person name="Salzberg S.L."/>
            <person name="Fraser C.M."/>
            <person name="Venter J.C."/>
        </authorList>
    </citation>
    <scope>NUCLEOTIDE SEQUENCE [LARGE SCALE GENOMIC DNA]</scope>
    <source>
        <strain evidence="4">cv. Columbia</strain>
    </source>
</reference>
<name>B3H498_ARATH</name>
<dbReference type="FunCoup" id="B3H498">
    <property type="interactions" value="115"/>
</dbReference>
<keyword evidence="1" id="KW-0732">Signal</keyword>
<organism evidence="3 4">
    <name type="scientific">Arabidopsis thaliana</name>
    <name type="common">Mouse-ear cress</name>
    <dbReference type="NCBI Taxonomy" id="3702"/>
    <lineage>
        <taxon>Eukaryota</taxon>
        <taxon>Viridiplantae</taxon>
        <taxon>Streptophyta</taxon>
        <taxon>Embryophyta</taxon>
        <taxon>Tracheophyta</taxon>
        <taxon>Spermatophyta</taxon>
        <taxon>Magnoliopsida</taxon>
        <taxon>eudicotyledons</taxon>
        <taxon>Gunneridae</taxon>
        <taxon>Pentapetalae</taxon>
        <taxon>rosids</taxon>
        <taxon>malvids</taxon>
        <taxon>Brassicales</taxon>
        <taxon>Brassicaceae</taxon>
        <taxon>Camelineae</taxon>
        <taxon>Arabidopsis</taxon>
    </lineage>
</organism>
<evidence type="ECO:0000313" key="4">
    <source>
        <dbReference type="Proteomes" id="UP000006548"/>
    </source>
</evidence>
<dbReference type="InParanoid" id="B3H498"/>
<dbReference type="EMBL" id="CP002685">
    <property type="protein sequence ID" value="AEC05827.1"/>
    <property type="molecule type" value="Genomic_DNA"/>
</dbReference>
<sequence length="146" mass="16717">MQKPRSGPNLFLLSLSIILSRFMLSFDCGRQLEHTLSFLLCWCKIYLRTLPLETPRSFFHGCKSLKKSGIMIPPPRSGDYRNFFKLSSMLHLFIESIQSLLLLSIARDLPIVFTRVKKMGIMIPLLTSGYSPCCPNALFAFRIDEP</sequence>
<accession>B3H498</accession>
<feature type="signal peptide" evidence="1">
    <location>
        <begin position="1"/>
        <end position="25"/>
    </location>
</feature>
<evidence type="ECO:0000313" key="2">
    <source>
        <dbReference type="Araport" id="AT2G04378"/>
    </source>
</evidence>
<proteinExistence type="predicted"/>
<keyword evidence="4" id="KW-1185">Reference proteome</keyword>